<evidence type="ECO:0000259" key="8">
    <source>
        <dbReference type="Pfam" id="PF00962"/>
    </source>
</evidence>
<evidence type="ECO:0000313" key="9">
    <source>
        <dbReference type="EMBL" id="WRQ87944.1"/>
    </source>
</evidence>
<evidence type="ECO:0000256" key="5">
    <source>
        <dbReference type="ARBA" id="ARBA00022801"/>
    </source>
</evidence>
<evidence type="ECO:0000256" key="3">
    <source>
        <dbReference type="ARBA" id="ARBA00012784"/>
    </source>
</evidence>
<comment type="similarity">
    <text evidence="2">Belongs to the metallo-dependent hydrolases superfamily. Adenosine and AMP deaminases family.</text>
</comment>
<reference evidence="9 10" key="2">
    <citation type="submission" date="2023-12" db="EMBL/GenBank/DDBJ databases">
        <title>Description of an unclassified Opitutus bacterium of Verrucomicrobiota.</title>
        <authorList>
            <person name="Zhang D.-F."/>
        </authorList>
    </citation>
    <scope>NUCLEOTIDE SEQUENCE [LARGE SCALE GENOMIC DNA]</scope>
    <source>
        <strain evidence="9 10">WL0086</strain>
    </source>
</reference>
<evidence type="ECO:0000256" key="4">
    <source>
        <dbReference type="ARBA" id="ARBA00022723"/>
    </source>
</evidence>
<protein>
    <recommendedName>
        <fullName evidence="3">adenosine deaminase</fullName>
        <ecNumber evidence="3">3.5.4.4</ecNumber>
    </recommendedName>
</protein>
<feature type="signal peptide" evidence="7">
    <location>
        <begin position="1"/>
        <end position="19"/>
    </location>
</feature>
<feature type="domain" description="Adenosine deaminase" evidence="8">
    <location>
        <begin position="166"/>
        <end position="428"/>
    </location>
</feature>
<dbReference type="PANTHER" id="PTHR11409:SF43">
    <property type="entry name" value="ADENOSINE DEAMINASE"/>
    <property type="match status" value="1"/>
</dbReference>
<evidence type="ECO:0000256" key="2">
    <source>
        <dbReference type="ARBA" id="ARBA00006676"/>
    </source>
</evidence>
<dbReference type="InterPro" id="IPR006330">
    <property type="entry name" value="Ado/ade_deaminase"/>
</dbReference>
<name>A0ABZ1C8C4_9BACT</name>
<dbReference type="EC" id="3.5.4.4" evidence="3"/>
<dbReference type="PANTHER" id="PTHR11409">
    <property type="entry name" value="ADENOSINE DEAMINASE"/>
    <property type="match status" value="1"/>
</dbReference>
<keyword evidence="10" id="KW-1185">Reference proteome</keyword>
<feature type="chain" id="PRO_5045938214" description="adenosine deaminase" evidence="7">
    <location>
        <begin position="20"/>
        <end position="476"/>
    </location>
</feature>
<keyword evidence="7" id="KW-0732">Signal</keyword>
<sequence length="476" mass="53374">MLRLRFVLLACCCLTGLRADDFGARYDALRAAATPAQLYTFLYALPKGGDLHNHFGGANRAEWMWAVLTDPTRNGGDTFYARERFAAAPDAIAATARHHTVRQATYDQLSPAVQREYVALTAMTAAERRGWLDGFRLDAPGEGRDVFFDDHWPRLGDINDNPHVRFELLAENIKAFAAEGLRYLELQFGVTGLHHNDLTPLSDDEALALLEARLARPDVADTGLVVRFQEMVLRFAPDAEAELAKTYAWVDAHRDRWVAINMAGIEENGHGYPLRFLETYRRLRAQYPTLPLSIHAGEMDSPDRNIRETLLLGASRIGHGLNLLGDPETLLLLQHSDRTLIEINLISNRLLEYVPDLDRHPFPELLRTGVPVCLNTDDRGMWDSNLTDEYYTAVTHYNLSWAELVALGRNSLTHAFVEEPTKARLLADYDAAVTAFEQRFAAGSVADALALLDDVAPVTYGYGHRNWGFPFAEVSR</sequence>
<dbReference type="Gene3D" id="3.20.20.140">
    <property type="entry name" value="Metal-dependent hydrolases"/>
    <property type="match status" value="1"/>
</dbReference>
<accession>A0ABZ1C8C4</accession>
<dbReference type="InterPro" id="IPR032466">
    <property type="entry name" value="Metal_Hydrolase"/>
</dbReference>
<keyword evidence="5" id="KW-0378">Hydrolase</keyword>
<dbReference type="Pfam" id="PF00962">
    <property type="entry name" value="A_deaminase"/>
    <property type="match status" value="1"/>
</dbReference>
<dbReference type="SUPFAM" id="SSF51556">
    <property type="entry name" value="Metallo-dependent hydrolases"/>
    <property type="match status" value="1"/>
</dbReference>
<reference evidence="9 10" key="1">
    <citation type="submission" date="2021-08" db="EMBL/GenBank/DDBJ databases">
        <authorList>
            <person name="Zhang D."/>
            <person name="Zhang A."/>
            <person name="Wang L."/>
        </authorList>
    </citation>
    <scope>NUCLEOTIDE SEQUENCE [LARGE SCALE GENOMIC DNA]</scope>
    <source>
        <strain evidence="9 10">WL0086</strain>
    </source>
</reference>
<comment type="cofactor">
    <cofactor evidence="1">
        <name>Zn(2+)</name>
        <dbReference type="ChEBI" id="CHEBI:29105"/>
    </cofactor>
</comment>
<keyword evidence="4" id="KW-0479">Metal-binding</keyword>
<proteinExistence type="inferred from homology"/>
<organism evidence="9 10">
    <name type="scientific">Actomonas aquatica</name>
    <dbReference type="NCBI Taxonomy" id="2866162"/>
    <lineage>
        <taxon>Bacteria</taxon>
        <taxon>Pseudomonadati</taxon>
        <taxon>Verrucomicrobiota</taxon>
        <taxon>Opitutia</taxon>
        <taxon>Opitutales</taxon>
        <taxon>Opitutaceae</taxon>
        <taxon>Actomonas</taxon>
    </lineage>
</organism>
<dbReference type="RefSeq" id="WP_221029020.1">
    <property type="nucleotide sequence ID" value="NZ_CP139781.1"/>
</dbReference>
<evidence type="ECO:0000313" key="10">
    <source>
        <dbReference type="Proteomes" id="UP000738431"/>
    </source>
</evidence>
<dbReference type="InterPro" id="IPR001365">
    <property type="entry name" value="A_deaminase_dom"/>
</dbReference>
<evidence type="ECO:0000256" key="7">
    <source>
        <dbReference type="SAM" id="SignalP"/>
    </source>
</evidence>
<keyword evidence="6" id="KW-0862">Zinc</keyword>
<evidence type="ECO:0000256" key="6">
    <source>
        <dbReference type="ARBA" id="ARBA00022833"/>
    </source>
</evidence>
<dbReference type="EMBL" id="CP139781">
    <property type="protein sequence ID" value="WRQ87944.1"/>
    <property type="molecule type" value="Genomic_DNA"/>
</dbReference>
<dbReference type="Proteomes" id="UP000738431">
    <property type="component" value="Chromosome"/>
</dbReference>
<evidence type="ECO:0000256" key="1">
    <source>
        <dbReference type="ARBA" id="ARBA00001947"/>
    </source>
</evidence>
<gene>
    <name evidence="9" type="ORF">K1X11_000890</name>
</gene>